<sequence>GNCVWHGKSTAFTRVWIDSERSGSFRTYFSSLRQFGTREGGSRIRPLAPQTGCQLIIQFEIFHENHAIRGVAHGDFLQRDRKDKRRLQWKMSLARRDWPEDSSQHLRLRKLTLDDRLLPSVRAIRVKEAGNCDDTIAYRWMSDIHTHAERCTYLHRNTSSLVLFVVNRGKIDFILRSVPSISSCDTSRRVYWLCRTQPRVRREIHAPRVAPITPVDD</sequence>
<dbReference type="EMBL" id="KQ982907">
    <property type="protein sequence ID" value="KYQ49357.1"/>
    <property type="molecule type" value="Genomic_DNA"/>
</dbReference>
<name>A0A151WNH7_9HYME</name>
<evidence type="ECO:0000313" key="1">
    <source>
        <dbReference type="EMBL" id="KYQ49357.1"/>
    </source>
</evidence>
<dbReference type="Proteomes" id="UP000075809">
    <property type="component" value="Unassembled WGS sequence"/>
</dbReference>
<feature type="non-terminal residue" evidence="1">
    <location>
        <position position="1"/>
    </location>
</feature>
<reference evidence="1 2" key="1">
    <citation type="submission" date="2015-09" db="EMBL/GenBank/DDBJ databases">
        <title>Trachymyrmex zeteki WGS genome.</title>
        <authorList>
            <person name="Nygaard S."/>
            <person name="Hu H."/>
            <person name="Boomsma J."/>
            <person name="Zhang G."/>
        </authorList>
    </citation>
    <scope>NUCLEOTIDE SEQUENCE [LARGE SCALE GENOMIC DNA]</scope>
    <source>
        <strain evidence="1">Tzet28-1</strain>
        <tissue evidence="1">Whole body</tissue>
    </source>
</reference>
<evidence type="ECO:0000313" key="2">
    <source>
        <dbReference type="Proteomes" id="UP000075809"/>
    </source>
</evidence>
<protein>
    <submittedName>
        <fullName evidence="1">Uncharacterized protein</fullName>
    </submittedName>
</protein>
<gene>
    <name evidence="1" type="ORF">ALC60_11462</name>
</gene>
<accession>A0A151WNH7</accession>
<organism evidence="1 2">
    <name type="scientific">Mycetomoellerius zeteki</name>
    <dbReference type="NCBI Taxonomy" id="64791"/>
    <lineage>
        <taxon>Eukaryota</taxon>
        <taxon>Metazoa</taxon>
        <taxon>Ecdysozoa</taxon>
        <taxon>Arthropoda</taxon>
        <taxon>Hexapoda</taxon>
        <taxon>Insecta</taxon>
        <taxon>Pterygota</taxon>
        <taxon>Neoptera</taxon>
        <taxon>Endopterygota</taxon>
        <taxon>Hymenoptera</taxon>
        <taxon>Apocrita</taxon>
        <taxon>Aculeata</taxon>
        <taxon>Formicoidea</taxon>
        <taxon>Formicidae</taxon>
        <taxon>Myrmicinae</taxon>
        <taxon>Mycetomoellerius</taxon>
    </lineage>
</organism>
<keyword evidence="2" id="KW-1185">Reference proteome</keyword>
<proteinExistence type="predicted"/>
<dbReference type="AlphaFoldDB" id="A0A151WNH7"/>